<dbReference type="KEGG" id="pfer:IRI77_34055"/>
<accession>A0A7S7NQ43</accession>
<dbReference type="Proteomes" id="UP000593892">
    <property type="component" value="Chromosome"/>
</dbReference>
<keyword evidence="2" id="KW-0732">Signal</keyword>
<dbReference type="AlphaFoldDB" id="A0A7S7NQ43"/>
<evidence type="ECO:0000256" key="2">
    <source>
        <dbReference type="SAM" id="SignalP"/>
    </source>
</evidence>
<sequence length="128" mass="13847">MKTFITLFVCVLMLAGVALAAAIDGQWVSERKMNRNGEEMTITQTFDLKSDGAKLTGSIAMKMGDNEPRTSEIKDGKIDGNKFSFTVVMTTPNGEMKTAYEGTVEGDSLKGTAAREGGQARPFEAKKK</sequence>
<evidence type="ECO:0000313" key="4">
    <source>
        <dbReference type="Proteomes" id="UP000593892"/>
    </source>
</evidence>
<name>A0A7S7NQ43_PALFE</name>
<feature type="region of interest" description="Disordered" evidence="1">
    <location>
        <begin position="107"/>
        <end position="128"/>
    </location>
</feature>
<feature type="signal peptide" evidence="2">
    <location>
        <begin position="1"/>
        <end position="20"/>
    </location>
</feature>
<dbReference type="EMBL" id="CP063849">
    <property type="protein sequence ID" value="QOY87716.1"/>
    <property type="molecule type" value="Genomic_DNA"/>
</dbReference>
<dbReference type="RefSeq" id="WP_194449383.1">
    <property type="nucleotide sequence ID" value="NZ_CP063849.1"/>
</dbReference>
<reference evidence="3 4" key="1">
    <citation type="submission" date="2020-10" db="EMBL/GenBank/DDBJ databases">
        <title>Complete genome sequence of Paludibaculum fermentans P105T, a facultatively anaerobic acidobacterium capable of dissimilatory Fe(III) reduction.</title>
        <authorList>
            <person name="Dedysh S.N."/>
            <person name="Beletsky A.V."/>
            <person name="Kulichevskaya I.S."/>
            <person name="Mardanov A.V."/>
            <person name="Ravin N.V."/>
        </authorList>
    </citation>
    <scope>NUCLEOTIDE SEQUENCE [LARGE SCALE GENOMIC DNA]</scope>
    <source>
        <strain evidence="3 4">P105</strain>
    </source>
</reference>
<gene>
    <name evidence="3" type="ORF">IRI77_34055</name>
</gene>
<proteinExistence type="predicted"/>
<organism evidence="3 4">
    <name type="scientific">Paludibaculum fermentans</name>
    <dbReference type="NCBI Taxonomy" id="1473598"/>
    <lineage>
        <taxon>Bacteria</taxon>
        <taxon>Pseudomonadati</taxon>
        <taxon>Acidobacteriota</taxon>
        <taxon>Terriglobia</taxon>
        <taxon>Bryobacterales</taxon>
        <taxon>Bryobacteraceae</taxon>
        <taxon>Paludibaculum</taxon>
    </lineage>
</organism>
<keyword evidence="4" id="KW-1185">Reference proteome</keyword>
<protein>
    <submittedName>
        <fullName evidence="3">Uncharacterized protein</fullName>
    </submittedName>
</protein>
<evidence type="ECO:0000256" key="1">
    <source>
        <dbReference type="SAM" id="MobiDB-lite"/>
    </source>
</evidence>
<feature type="chain" id="PRO_5032701153" evidence="2">
    <location>
        <begin position="21"/>
        <end position="128"/>
    </location>
</feature>
<evidence type="ECO:0000313" key="3">
    <source>
        <dbReference type="EMBL" id="QOY87716.1"/>
    </source>
</evidence>